<keyword evidence="2" id="KW-1003">Cell membrane</keyword>
<dbReference type="AlphaFoldDB" id="A0A5C8HK84"/>
<feature type="transmembrane region" description="Helical" evidence="7">
    <location>
        <begin position="49"/>
        <end position="68"/>
    </location>
</feature>
<keyword evidence="5 7" id="KW-1133">Transmembrane helix</keyword>
<dbReference type="PANTHER" id="PTHR30589:SF0">
    <property type="entry name" value="PHOSPHATIDYLGLYCEROL--PROLIPOPROTEIN DIACYLGLYCERYL TRANSFERASE"/>
    <property type="match status" value="1"/>
</dbReference>
<feature type="transmembrane region" description="Helical" evidence="7">
    <location>
        <begin position="200"/>
        <end position="219"/>
    </location>
</feature>
<gene>
    <name evidence="8" type="ORF">FVP60_12800</name>
</gene>
<protein>
    <submittedName>
        <fullName evidence="8">Prolipoprotein diacylglyceryl transferase</fullName>
    </submittedName>
</protein>
<evidence type="ECO:0000313" key="9">
    <source>
        <dbReference type="Proteomes" id="UP000321196"/>
    </source>
</evidence>
<proteinExistence type="inferred from homology"/>
<feature type="transmembrane region" description="Helical" evidence="7">
    <location>
        <begin position="171"/>
        <end position="188"/>
    </location>
</feature>
<name>A0A5C8HK84_9MICO</name>
<evidence type="ECO:0000256" key="6">
    <source>
        <dbReference type="ARBA" id="ARBA00023136"/>
    </source>
</evidence>
<sequence length="272" mass="29961">MFPTTDTLLGFGPAIDTHSAFVMLGLAVAGLLYWWELRRRRVSDPRMPWLVIGALVGGSIMARLGTWVQHLDFSQNLPFTEHMIRGNASILSGLVGAWLGVHVAKKIVGYRERTGDYFAPAVCAALILGRIGCFLTENPGAPTGGGWGVVLTPEQAEYTGSVAGASLHPSFIYEIAFHLVMFVLLWFWLRHSRLAPGEMLTVYIGAYAVFRFFVEFVRANEVAFAGLTRPQMFLLVTIPLFAARLIWLARRGRLLVARAPKKSGTNVVEVVG</sequence>
<evidence type="ECO:0000256" key="7">
    <source>
        <dbReference type="SAM" id="Phobius"/>
    </source>
</evidence>
<dbReference type="GO" id="GO:0005886">
    <property type="term" value="C:plasma membrane"/>
    <property type="evidence" value="ECO:0007669"/>
    <property type="project" value="InterPro"/>
</dbReference>
<organism evidence="8 9">
    <name type="scientific">Microbacterium mitrae</name>
    <dbReference type="NCBI Taxonomy" id="664640"/>
    <lineage>
        <taxon>Bacteria</taxon>
        <taxon>Bacillati</taxon>
        <taxon>Actinomycetota</taxon>
        <taxon>Actinomycetes</taxon>
        <taxon>Micrococcales</taxon>
        <taxon>Microbacteriaceae</taxon>
        <taxon>Microbacterium</taxon>
    </lineage>
</organism>
<evidence type="ECO:0000313" key="8">
    <source>
        <dbReference type="EMBL" id="TXK02749.1"/>
    </source>
</evidence>
<evidence type="ECO:0000256" key="2">
    <source>
        <dbReference type="ARBA" id="ARBA00022475"/>
    </source>
</evidence>
<dbReference type="Pfam" id="PF01790">
    <property type="entry name" value="LGT"/>
    <property type="match status" value="1"/>
</dbReference>
<feature type="transmembrane region" description="Helical" evidence="7">
    <location>
        <begin position="88"/>
        <end position="105"/>
    </location>
</feature>
<feature type="transmembrane region" description="Helical" evidence="7">
    <location>
        <begin position="117"/>
        <end position="137"/>
    </location>
</feature>
<evidence type="ECO:0000256" key="5">
    <source>
        <dbReference type="ARBA" id="ARBA00022989"/>
    </source>
</evidence>
<dbReference type="EMBL" id="VRSW01000006">
    <property type="protein sequence ID" value="TXK02749.1"/>
    <property type="molecule type" value="Genomic_DNA"/>
</dbReference>
<keyword evidence="9" id="KW-1185">Reference proteome</keyword>
<feature type="transmembrane region" description="Helical" evidence="7">
    <location>
        <begin position="20"/>
        <end position="37"/>
    </location>
</feature>
<dbReference type="GO" id="GO:0042158">
    <property type="term" value="P:lipoprotein biosynthetic process"/>
    <property type="evidence" value="ECO:0007669"/>
    <property type="project" value="InterPro"/>
</dbReference>
<dbReference type="InterPro" id="IPR001640">
    <property type="entry name" value="Lgt"/>
</dbReference>
<keyword evidence="4 7" id="KW-0812">Transmembrane</keyword>
<dbReference type="RefSeq" id="WP_147826683.1">
    <property type="nucleotide sequence ID" value="NZ_BAAARG010000005.1"/>
</dbReference>
<comment type="similarity">
    <text evidence="1">Belongs to the Lgt family.</text>
</comment>
<reference evidence="8 9" key="1">
    <citation type="submission" date="2019-08" db="EMBL/GenBank/DDBJ databases">
        <authorList>
            <person name="Dong K."/>
        </authorList>
    </citation>
    <scope>NUCLEOTIDE SEQUENCE [LARGE SCALE GENOMIC DNA]</scope>
    <source>
        <strain evidence="8 9">M4-8</strain>
    </source>
</reference>
<dbReference type="OrthoDB" id="871140at2"/>
<dbReference type="GO" id="GO:0008961">
    <property type="term" value="F:phosphatidylglycerol-prolipoprotein diacylglyceryl transferase activity"/>
    <property type="evidence" value="ECO:0007669"/>
    <property type="project" value="InterPro"/>
</dbReference>
<keyword evidence="3 8" id="KW-0808">Transferase</keyword>
<keyword evidence="6 7" id="KW-0472">Membrane</keyword>
<evidence type="ECO:0000256" key="4">
    <source>
        <dbReference type="ARBA" id="ARBA00022692"/>
    </source>
</evidence>
<feature type="transmembrane region" description="Helical" evidence="7">
    <location>
        <begin position="231"/>
        <end position="249"/>
    </location>
</feature>
<accession>A0A5C8HK84</accession>
<dbReference type="PANTHER" id="PTHR30589">
    <property type="entry name" value="PROLIPOPROTEIN DIACYLGLYCERYL TRANSFERASE"/>
    <property type="match status" value="1"/>
</dbReference>
<keyword evidence="8" id="KW-0449">Lipoprotein</keyword>
<evidence type="ECO:0000256" key="3">
    <source>
        <dbReference type="ARBA" id="ARBA00022679"/>
    </source>
</evidence>
<dbReference type="Proteomes" id="UP000321196">
    <property type="component" value="Unassembled WGS sequence"/>
</dbReference>
<evidence type="ECO:0000256" key="1">
    <source>
        <dbReference type="ARBA" id="ARBA00007150"/>
    </source>
</evidence>
<comment type="caution">
    <text evidence="8">The sequence shown here is derived from an EMBL/GenBank/DDBJ whole genome shotgun (WGS) entry which is preliminary data.</text>
</comment>